<organism evidence="1 2">
    <name type="scientific">Lysinibacillus xylanilyticus</name>
    <dbReference type="NCBI Taxonomy" id="582475"/>
    <lineage>
        <taxon>Bacteria</taxon>
        <taxon>Bacillati</taxon>
        <taxon>Bacillota</taxon>
        <taxon>Bacilli</taxon>
        <taxon>Bacillales</taxon>
        <taxon>Bacillaceae</taxon>
        <taxon>Lysinibacillus</taxon>
    </lineage>
</organism>
<dbReference type="EMBL" id="JBFRHK010000005">
    <property type="protein sequence ID" value="MEX3745628.1"/>
    <property type="molecule type" value="Genomic_DNA"/>
</dbReference>
<accession>A0ABV3VXP5</accession>
<sequence>MKERDDKDMLEVLKEEKFDTKEKIPKRYDLDRKRIKELVASKETVIVKNGVMQINPSHPDYDFWMED</sequence>
<evidence type="ECO:0000313" key="2">
    <source>
        <dbReference type="Proteomes" id="UP001558534"/>
    </source>
</evidence>
<protein>
    <recommendedName>
        <fullName evidence="3">DNA-binding protein</fullName>
    </recommendedName>
</protein>
<dbReference type="RefSeq" id="WP_368636497.1">
    <property type="nucleotide sequence ID" value="NZ_JBFRHK010000005.1"/>
</dbReference>
<evidence type="ECO:0008006" key="3">
    <source>
        <dbReference type="Google" id="ProtNLM"/>
    </source>
</evidence>
<reference evidence="1 2" key="1">
    <citation type="submission" date="2024-07" db="EMBL/GenBank/DDBJ databases">
        <title>Characterization of a bacterium isolated from hydrolysated instant sea cucumber by whole-genome sequencing and metabolomics.</title>
        <authorList>
            <person name="Luo X."/>
            <person name="Zhang Z."/>
            <person name="Zheng Z."/>
            <person name="Zhang W."/>
            <person name="Ming T."/>
            <person name="Jiao L."/>
            <person name="Su X."/>
            <person name="Kong F."/>
            <person name="Xu J."/>
        </authorList>
    </citation>
    <scope>NUCLEOTIDE SEQUENCE [LARGE SCALE GENOMIC DNA]</scope>
    <source>
        <strain evidence="1 2">XL-2024</strain>
    </source>
</reference>
<name>A0ABV3VXP5_9BACI</name>
<proteinExistence type="predicted"/>
<gene>
    <name evidence="1" type="ORF">AB1300_10825</name>
</gene>
<dbReference type="Proteomes" id="UP001558534">
    <property type="component" value="Unassembled WGS sequence"/>
</dbReference>
<keyword evidence="2" id="KW-1185">Reference proteome</keyword>
<evidence type="ECO:0000313" key="1">
    <source>
        <dbReference type="EMBL" id="MEX3745628.1"/>
    </source>
</evidence>
<comment type="caution">
    <text evidence="1">The sequence shown here is derived from an EMBL/GenBank/DDBJ whole genome shotgun (WGS) entry which is preliminary data.</text>
</comment>